<dbReference type="GO" id="GO:0008270">
    <property type="term" value="F:zinc ion binding"/>
    <property type="evidence" value="ECO:0007669"/>
    <property type="project" value="UniProtKB-KW"/>
</dbReference>
<keyword evidence="9" id="KW-0804">Transcription</keyword>
<keyword evidence="10" id="KW-0539">Nucleus</keyword>
<accession>A0A6I8U0Z5</accession>
<keyword evidence="8" id="KW-0238">DNA-binding</keyword>
<dbReference type="GO" id="GO:0003677">
    <property type="term" value="F:DNA binding"/>
    <property type="evidence" value="ECO:0007669"/>
    <property type="project" value="UniProtKB-KW"/>
</dbReference>
<dbReference type="GO" id="GO:0005634">
    <property type="term" value="C:nucleus"/>
    <property type="evidence" value="ECO:0007669"/>
    <property type="project" value="UniProtKB-SubCell"/>
</dbReference>
<evidence type="ECO:0000256" key="3">
    <source>
        <dbReference type="ARBA" id="ARBA00022723"/>
    </source>
</evidence>
<sequence length="417" mass="48424">MEVSSVNASQSAGIEEDMKSEYTLIEGAEDDEDYEMGMDAVRSDDDMDGPPTRRRQFRIPEEQVEEQQCNLNCTFKTTFPSQFELHLARAHADATDILSCHRVACEGELCDSVDLLRQHKNDVHSTHICMVCGKITKHLIALENHLRSHERLREPTIRCTMCDEMFRSELEQQRHATKVHVGRCLFECHECGLGFKQKLLLSQHLLTHSSERNFACDQCDLAFKTSNHLKRHIRTVHAEIRYPCEHCPMTYGRRDKLRMHIERVHDIQTYFVCDICCTSFESDDKLQEHKVRHENAQDLECGICLSTYSTPEDFNEHLCITYQDDYVCCNRDFRYHSFYNRHMFLAHGLSTNARVKPKAGVLMGKQRALRKPVERCTKCDYVFPTRKLKKQHMETCEGQVVIFEIEPVADGIAVPET</sequence>
<feature type="compositionally biased region" description="Acidic residues" evidence="11">
    <location>
        <begin position="27"/>
        <end position="36"/>
    </location>
</feature>
<evidence type="ECO:0000256" key="7">
    <source>
        <dbReference type="ARBA" id="ARBA00023015"/>
    </source>
</evidence>
<feature type="domain" description="C2H2-type" evidence="12">
    <location>
        <begin position="242"/>
        <end position="265"/>
    </location>
</feature>
<dbReference type="FunCoup" id="A0A6I8U0Z5">
    <property type="interactions" value="14"/>
</dbReference>
<feature type="compositionally biased region" description="Polar residues" evidence="11">
    <location>
        <begin position="1"/>
        <end position="12"/>
    </location>
</feature>
<reference evidence="13" key="2">
    <citation type="submission" date="2020-05" db="UniProtKB">
        <authorList>
            <consortium name="EnsemblMetazoa"/>
        </authorList>
    </citation>
    <scope>IDENTIFICATION</scope>
    <source>
        <strain evidence="13">LVP_AGWG</strain>
    </source>
</reference>
<name>A0A6I8U0Z5_AEDAE</name>
<evidence type="ECO:0000256" key="1">
    <source>
        <dbReference type="ARBA" id="ARBA00004123"/>
    </source>
</evidence>
<keyword evidence="5" id="KW-0863">Zinc-finger</keyword>
<dbReference type="InterPro" id="IPR013087">
    <property type="entry name" value="Znf_C2H2_type"/>
</dbReference>
<dbReference type="SUPFAM" id="SSF57667">
    <property type="entry name" value="beta-beta-alpha zinc fingers"/>
    <property type="match status" value="4"/>
</dbReference>
<reference evidence="13 14" key="1">
    <citation type="submission" date="2017-06" db="EMBL/GenBank/DDBJ databases">
        <title>Aedes aegypti genome working group (AGWG) sequencing and assembly.</title>
        <authorList>
            <consortium name="Aedes aegypti Genome Working Group (AGWG)"/>
            <person name="Matthews B.J."/>
        </authorList>
    </citation>
    <scope>NUCLEOTIDE SEQUENCE [LARGE SCALE GENOMIC DNA]</scope>
    <source>
        <strain evidence="13 14">LVP_AGWG</strain>
    </source>
</reference>
<dbReference type="SMART" id="SM00355">
    <property type="entry name" value="ZnF_C2H2"/>
    <property type="match status" value="11"/>
</dbReference>
<proteinExistence type="inferred from homology"/>
<evidence type="ECO:0000259" key="12">
    <source>
        <dbReference type="PROSITE" id="PS50157"/>
    </source>
</evidence>
<organism evidence="13 14">
    <name type="scientific">Aedes aegypti</name>
    <name type="common">Yellowfever mosquito</name>
    <name type="synonym">Culex aegypti</name>
    <dbReference type="NCBI Taxonomy" id="7159"/>
    <lineage>
        <taxon>Eukaryota</taxon>
        <taxon>Metazoa</taxon>
        <taxon>Ecdysozoa</taxon>
        <taxon>Arthropoda</taxon>
        <taxon>Hexapoda</taxon>
        <taxon>Insecta</taxon>
        <taxon>Pterygota</taxon>
        <taxon>Neoptera</taxon>
        <taxon>Endopterygota</taxon>
        <taxon>Diptera</taxon>
        <taxon>Nematocera</taxon>
        <taxon>Culicoidea</taxon>
        <taxon>Culicidae</taxon>
        <taxon>Culicinae</taxon>
        <taxon>Aedini</taxon>
        <taxon>Aedes</taxon>
        <taxon>Stegomyia</taxon>
    </lineage>
</organism>
<evidence type="ECO:0000313" key="13">
    <source>
        <dbReference type="EnsemblMetazoa" id="AAEL023147-PA"/>
    </source>
</evidence>
<dbReference type="Pfam" id="PF00096">
    <property type="entry name" value="zf-C2H2"/>
    <property type="match status" value="3"/>
</dbReference>
<evidence type="ECO:0000256" key="10">
    <source>
        <dbReference type="ARBA" id="ARBA00023242"/>
    </source>
</evidence>
<dbReference type="PANTHER" id="PTHR24379:SF121">
    <property type="entry name" value="C2H2-TYPE DOMAIN-CONTAINING PROTEIN"/>
    <property type="match status" value="1"/>
</dbReference>
<dbReference type="AlphaFoldDB" id="A0A6I8U0Z5"/>
<dbReference type="InParanoid" id="A0A6I8U0Z5"/>
<dbReference type="PROSITE" id="PS00028">
    <property type="entry name" value="ZINC_FINGER_C2H2_1"/>
    <property type="match status" value="4"/>
</dbReference>
<feature type="domain" description="C2H2-type" evidence="12">
    <location>
        <begin position="186"/>
        <end position="213"/>
    </location>
</feature>
<evidence type="ECO:0000256" key="11">
    <source>
        <dbReference type="SAM" id="MobiDB-lite"/>
    </source>
</evidence>
<keyword evidence="14" id="KW-1185">Reference proteome</keyword>
<keyword evidence="4" id="KW-0677">Repeat</keyword>
<evidence type="ECO:0000256" key="9">
    <source>
        <dbReference type="ARBA" id="ARBA00023163"/>
    </source>
</evidence>
<feature type="domain" description="C2H2-type" evidence="12">
    <location>
        <begin position="214"/>
        <end position="242"/>
    </location>
</feature>
<dbReference type="InterPro" id="IPR036236">
    <property type="entry name" value="Znf_C2H2_sf"/>
</dbReference>
<feature type="region of interest" description="Disordered" evidence="11">
    <location>
        <begin position="1"/>
        <end position="54"/>
    </location>
</feature>
<keyword evidence="3" id="KW-0479">Metal-binding</keyword>
<dbReference type="Proteomes" id="UP000008820">
    <property type="component" value="Chromosome 2"/>
</dbReference>
<comment type="similarity">
    <text evidence="2">Belongs to the krueppel C2H2-type zinc-finger protein family.</text>
</comment>
<dbReference type="PROSITE" id="PS50157">
    <property type="entry name" value="ZINC_FINGER_C2H2_2"/>
    <property type="match status" value="5"/>
</dbReference>
<evidence type="ECO:0000256" key="6">
    <source>
        <dbReference type="ARBA" id="ARBA00022833"/>
    </source>
</evidence>
<dbReference type="OrthoDB" id="2687452at2759"/>
<feature type="domain" description="C2H2-type" evidence="12">
    <location>
        <begin position="127"/>
        <end position="154"/>
    </location>
</feature>
<gene>
    <name evidence="13" type="primary">5578901</name>
</gene>
<evidence type="ECO:0000256" key="8">
    <source>
        <dbReference type="ARBA" id="ARBA00023125"/>
    </source>
</evidence>
<protein>
    <recommendedName>
        <fullName evidence="12">C2H2-type domain-containing protein</fullName>
    </recommendedName>
</protein>
<comment type="subcellular location">
    <subcellularLocation>
        <location evidence="1">Nucleus</location>
    </subcellularLocation>
</comment>
<keyword evidence="6" id="KW-0862">Zinc</keyword>
<feature type="domain" description="C2H2-type" evidence="12">
    <location>
        <begin position="271"/>
        <end position="298"/>
    </location>
</feature>
<evidence type="ECO:0000256" key="2">
    <source>
        <dbReference type="ARBA" id="ARBA00006991"/>
    </source>
</evidence>
<evidence type="ECO:0000313" key="14">
    <source>
        <dbReference type="Proteomes" id="UP000008820"/>
    </source>
</evidence>
<dbReference type="PANTHER" id="PTHR24379">
    <property type="entry name" value="KRAB AND ZINC FINGER DOMAIN-CONTAINING"/>
    <property type="match status" value="1"/>
</dbReference>
<evidence type="ECO:0000256" key="4">
    <source>
        <dbReference type="ARBA" id="ARBA00022737"/>
    </source>
</evidence>
<dbReference type="FunFam" id="3.30.160.60:FF:000075">
    <property type="entry name" value="Putative zinc finger protein 536"/>
    <property type="match status" value="1"/>
</dbReference>
<dbReference type="EnsemblMetazoa" id="AAEL023147-RA">
    <property type="protein sequence ID" value="AAEL023147-PA"/>
    <property type="gene ID" value="AAEL023147"/>
</dbReference>
<evidence type="ECO:0000256" key="5">
    <source>
        <dbReference type="ARBA" id="ARBA00022771"/>
    </source>
</evidence>
<dbReference type="Gene3D" id="3.30.160.60">
    <property type="entry name" value="Classic Zinc Finger"/>
    <property type="match status" value="5"/>
</dbReference>
<keyword evidence="7" id="KW-0805">Transcription regulation</keyword>